<evidence type="ECO:0000313" key="2">
    <source>
        <dbReference type="EMBL" id="EIC23657.1"/>
    </source>
</evidence>
<organism evidence="2 3">
    <name type="scientific">Thiorhodovibrio frisius</name>
    <dbReference type="NCBI Taxonomy" id="631362"/>
    <lineage>
        <taxon>Bacteria</taxon>
        <taxon>Pseudomonadati</taxon>
        <taxon>Pseudomonadota</taxon>
        <taxon>Gammaproteobacteria</taxon>
        <taxon>Chromatiales</taxon>
        <taxon>Chromatiaceae</taxon>
        <taxon>Thiorhodovibrio</taxon>
    </lineage>
</organism>
<dbReference type="EMBL" id="JH603168">
    <property type="protein sequence ID" value="EIC23657.1"/>
    <property type="molecule type" value="Genomic_DNA"/>
</dbReference>
<proteinExistence type="predicted"/>
<dbReference type="eggNOG" id="ENOG50331MG">
    <property type="taxonomic scope" value="Bacteria"/>
</dbReference>
<evidence type="ECO:0000313" key="3">
    <source>
        <dbReference type="Proteomes" id="UP000002964"/>
    </source>
</evidence>
<reference evidence="2 3" key="2">
    <citation type="submission" date="2011-11" db="EMBL/GenBank/DDBJ databases">
        <authorList>
            <consortium name="US DOE Joint Genome Institute"/>
            <person name="Lucas S."/>
            <person name="Han J."/>
            <person name="Lapidus A."/>
            <person name="Cheng J.-F."/>
            <person name="Goodwin L."/>
            <person name="Pitluck S."/>
            <person name="Peters L."/>
            <person name="Ovchinnikova G."/>
            <person name="Zhang X."/>
            <person name="Detter J.C."/>
            <person name="Han C."/>
            <person name="Tapia R."/>
            <person name="Land M."/>
            <person name="Hauser L."/>
            <person name="Kyrpides N."/>
            <person name="Ivanova N."/>
            <person name="Pagani I."/>
            <person name="Vogl K."/>
            <person name="Liu Z."/>
            <person name="Overmann J."/>
            <person name="Frigaard N.-U."/>
            <person name="Bryant D."/>
            <person name="Woyke T."/>
        </authorList>
    </citation>
    <scope>NUCLEOTIDE SEQUENCE [LARGE SCALE GENOMIC DNA]</scope>
    <source>
        <strain evidence="2 3">970</strain>
    </source>
</reference>
<keyword evidence="3" id="KW-1185">Reference proteome</keyword>
<dbReference type="AlphaFoldDB" id="H8YYY1"/>
<feature type="transmembrane region" description="Helical" evidence="1">
    <location>
        <begin position="12"/>
        <end position="32"/>
    </location>
</feature>
<gene>
    <name evidence="2" type="ORF">Thi970DRAFT_01340</name>
</gene>
<protein>
    <recommendedName>
        <fullName evidence="4">DUF4064 domain-containing protein</fullName>
    </recommendedName>
</protein>
<sequence>MTHPTIKTRTISLIGVVFGLLALGSALLHFWLGPLEPTPPLEDVVAEQALKIKARVVAQLTGAASQEPPEPRTRSLDAWIDVLTVSFAFVAIACGVIAFIRREDRRATASAVLLGVGAIGFQFLALALSVIVLVILIGAVLSSLGLS</sequence>
<reference evidence="3" key="1">
    <citation type="submission" date="2011-06" db="EMBL/GenBank/DDBJ databases">
        <authorList>
            <consortium name="US DOE Joint Genome Institute (JGI-PGF)"/>
            <person name="Lucas S."/>
            <person name="Han J."/>
            <person name="Lapidus A."/>
            <person name="Cheng J.-F."/>
            <person name="Goodwin L."/>
            <person name="Pitluck S."/>
            <person name="Peters L."/>
            <person name="Land M.L."/>
            <person name="Hauser L."/>
            <person name="Vogl K."/>
            <person name="Liu Z."/>
            <person name="Overmann J."/>
            <person name="Frigaard N.-U."/>
            <person name="Bryant D.A."/>
            <person name="Woyke T.J."/>
        </authorList>
    </citation>
    <scope>NUCLEOTIDE SEQUENCE [LARGE SCALE GENOMIC DNA]</scope>
    <source>
        <strain evidence="3">970</strain>
    </source>
</reference>
<feature type="transmembrane region" description="Helical" evidence="1">
    <location>
        <begin position="78"/>
        <end position="100"/>
    </location>
</feature>
<dbReference type="HOGENOM" id="CLU_144193_0_0_6"/>
<evidence type="ECO:0008006" key="4">
    <source>
        <dbReference type="Google" id="ProtNLM"/>
    </source>
</evidence>
<dbReference type="RefSeq" id="WP_009147740.1">
    <property type="nucleotide sequence ID" value="NZ_CP121471.1"/>
</dbReference>
<feature type="transmembrane region" description="Helical" evidence="1">
    <location>
        <begin position="112"/>
        <end position="141"/>
    </location>
</feature>
<keyword evidence="1" id="KW-0812">Transmembrane</keyword>
<evidence type="ECO:0000256" key="1">
    <source>
        <dbReference type="SAM" id="Phobius"/>
    </source>
</evidence>
<accession>H8YYY1</accession>
<dbReference type="OrthoDB" id="6089590at2"/>
<dbReference type="Proteomes" id="UP000002964">
    <property type="component" value="Unassembled WGS sequence"/>
</dbReference>
<keyword evidence="1" id="KW-0472">Membrane</keyword>
<keyword evidence="1" id="KW-1133">Transmembrane helix</keyword>
<name>H8YYY1_9GAMM</name>